<evidence type="ECO:0000313" key="3">
    <source>
        <dbReference type="EMBL" id="NVN40367.1"/>
    </source>
</evidence>
<evidence type="ECO:0000256" key="1">
    <source>
        <dbReference type="SAM" id="MobiDB-lite"/>
    </source>
</evidence>
<keyword evidence="4" id="KW-1185">Reference proteome</keyword>
<feature type="region of interest" description="Disordered" evidence="1">
    <location>
        <begin position="1"/>
        <end position="20"/>
    </location>
</feature>
<dbReference type="RefSeq" id="WP_176613335.1">
    <property type="nucleotide sequence ID" value="NZ_JABXXR010000040.1"/>
</dbReference>
<dbReference type="AlphaFoldDB" id="A0A850P6X9"/>
<gene>
    <name evidence="3" type="ORF">HUK82_07295</name>
</gene>
<dbReference type="InterPro" id="IPR019301">
    <property type="entry name" value="Flagellar_prot_FlgJ_N"/>
</dbReference>
<dbReference type="EMBL" id="JABXXR010000040">
    <property type="protein sequence ID" value="NVN40367.1"/>
    <property type="molecule type" value="Genomic_DNA"/>
</dbReference>
<comment type="caution">
    <text evidence="3">The sequence shown here is derived from an EMBL/GenBank/DDBJ whole genome shotgun (WGS) entry which is preliminary data.</text>
</comment>
<protein>
    <submittedName>
        <fullName evidence="3">Rod-binding protein</fullName>
    </submittedName>
</protein>
<reference evidence="3 4" key="1">
    <citation type="submission" date="2020-06" db="EMBL/GenBank/DDBJ databases">
        <title>Description of novel acetic acid bacteria.</title>
        <authorList>
            <person name="Sombolestani A."/>
        </authorList>
    </citation>
    <scope>NUCLEOTIDE SEQUENCE [LARGE SCALE GENOMIC DNA]</scope>
    <source>
        <strain evidence="3 4">LMG 27010</strain>
    </source>
</reference>
<accession>A0A850P6X9</accession>
<dbReference type="Proteomes" id="UP000585665">
    <property type="component" value="Unassembled WGS sequence"/>
</dbReference>
<feature type="domain" description="Flagellar protein FlgJ N-terminal" evidence="2">
    <location>
        <begin position="46"/>
        <end position="94"/>
    </location>
</feature>
<evidence type="ECO:0000259" key="2">
    <source>
        <dbReference type="Pfam" id="PF10135"/>
    </source>
</evidence>
<evidence type="ECO:0000313" key="4">
    <source>
        <dbReference type="Proteomes" id="UP000585665"/>
    </source>
</evidence>
<name>A0A850P6X9_9PROT</name>
<sequence length="102" mass="11329">MKAAPANVLPALSSPLQTDRTQARDAKAWKAATDFEAMTIDQMIQPMFDTIDHTDSDFDGGVGEQSFRPMLIDEMAKEMERAGGLGMADTLYRQMLAMQEKK</sequence>
<dbReference type="Pfam" id="PF10135">
    <property type="entry name" value="Rod-binding"/>
    <property type="match status" value="1"/>
</dbReference>
<organism evidence="3 4">
    <name type="scientific">Ameyamaea chiangmaiensis</name>
    <dbReference type="NCBI Taxonomy" id="442969"/>
    <lineage>
        <taxon>Bacteria</taxon>
        <taxon>Pseudomonadati</taxon>
        <taxon>Pseudomonadota</taxon>
        <taxon>Alphaproteobacteria</taxon>
        <taxon>Acetobacterales</taxon>
        <taxon>Acetobacteraceae</taxon>
        <taxon>Ameyamaea</taxon>
    </lineage>
</organism>
<proteinExistence type="predicted"/>